<sequence length="371" mass="41892">MKEQRDIWRRVIVSALHWIDHEFMELARRIASTAVFISAVETLRLLQKRSRRSCLSAFAKKEVGLDDCDDLGNNVEIWTKHLEKLPNDCAILYSLIYIQTNSATFPVLGRPPPTHVLSSILDDRSYKLASDRISIVLKAIPTDVLFSELFPSVAQNITKNSLHLSFPAQHIALMNSSQDVAMQLWLESKTRESDVDLLARTFLHLVVERSDLNLLTTIAKSCPDAIKTPRLDLFGLSLLGTSALHGNQSAFSVLLGYDACTEPREEVFELALTAGNWVIMEHVLGRFLSNPPYTKQIETAIELGHIEMVEKAFWTSLTVREWHPPDQIECLAERADKKGHAELAVKLRNIEQRVSTPRDAIMDVDAAKCRQ</sequence>
<name>A0ACC2ZZD5_9EURO</name>
<evidence type="ECO:0000313" key="2">
    <source>
        <dbReference type="Proteomes" id="UP001172386"/>
    </source>
</evidence>
<reference evidence="1" key="1">
    <citation type="submission" date="2022-10" db="EMBL/GenBank/DDBJ databases">
        <title>Culturing micro-colonial fungi from biological soil crusts in the Mojave desert and describing Neophaeococcomyces mojavensis, and introducing the new genera and species Taxawa tesnikishii.</title>
        <authorList>
            <person name="Kurbessoian T."/>
            <person name="Stajich J.E."/>
        </authorList>
    </citation>
    <scope>NUCLEOTIDE SEQUENCE</scope>
    <source>
        <strain evidence="1">JES_112</strain>
    </source>
</reference>
<keyword evidence="2" id="KW-1185">Reference proteome</keyword>
<dbReference type="Proteomes" id="UP001172386">
    <property type="component" value="Unassembled WGS sequence"/>
</dbReference>
<proteinExistence type="predicted"/>
<comment type="caution">
    <text evidence="1">The sequence shown here is derived from an EMBL/GenBank/DDBJ whole genome shotgun (WGS) entry which is preliminary data.</text>
</comment>
<dbReference type="EMBL" id="JAPDRQ010000166">
    <property type="protein sequence ID" value="KAJ9653121.1"/>
    <property type="molecule type" value="Genomic_DNA"/>
</dbReference>
<accession>A0ACC2ZZD5</accession>
<protein>
    <submittedName>
        <fullName evidence="1">Uncharacterized protein</fullName>
    </submittedName>
</protein>
<organism evidence="1 2">
    <name type="scientific">Neophaeococcomyces mojaviensis</name>
    <dbReference type="NCBI Taxonomy" id="3383035"/>
    <lineage>
        <taxon>Eukaryota</taxon>
        <taxon>Fungi</taxon>
        <taxon>Dikarya</taxon>
        <taxon>Ascomycota</taxon>
        <taxon>Pezizomycotina</taxon>
        <taxon>Eurotiomycetes</taxon>
        <taxon>Chaetothyriomycetidae</taxon>
        <taxon>Chaetothyriales</taxon>
        <taxon>Chaetothyriales incertae sedis</taxon>
        <taxon>Neophaeococcomyces</taxon>
    </lineage>
</organism>
<evidence type="ECO:0000313" key="1">
    <source>
        <dbReference type="EMBL" id="KAJ9653121.1"/>
    </source>
</evidence>
<gene>
    <name evidence="1" type="ORF">H2198_007671</name>
</gene>